<dbReference type="SUPFAM" id="SSF109854">
    <property type="entry name" value="DinB/YfiT-like putative metalloenzymes"/>
    <property type="match status" value="1"/>
</dbReference>
<reference evidence="2" key="1">
    <citation type="submission" date="2018-05" db="EMBL/GenBank/DDBJ databases">
        <authorList>
            <person name="Lanie J.A."/>
            <person name="Ng W.-L."/>
            <person name="Kazmierczak K.M."/>
            <person name="Andrzejewski T.M."/>
            <person name="Davidsen T.M."/>
            <person name="Wayne K.J."/>
            <person name="Tettelin H."/>
            <person name="Glass J.I."/>
            <person name="Rusch D."/>
            <person name="Podicherti R."/>
            <person name="Tsui H.-C.T."/>
            <person name="Winkler M.E."/>
        </authorList>
    </citation>
    <scope>NUCLEOTIDE SEQUENCE</scope>
</reference>
<proteinExistence type="predicted"/>
<dbReference type="Pfam" id="PF12867">
    <property type="entry name" value="DinB_2"/>
    <property type="match status" value="1"/>
</dbReference>
<sequence>MPFFSRIGLVVALVFLGVGHPLAQTATLSGDLLTDWRQQKRMMMGIAEAMPEETFSFKPTEAQRTYAEQILHIAGANVYLMGHLGGSAAAPDVDRTDFKVFGLPATSKAVVLEALSEGYDYGIAVLQEFSDEQLLQTVAGPPYLGNVTRVKMAYFTLSHAMDIYGQMAVYLRLNDVTPPASRRGGV</sequence>
<gene>
    <name evidence="2" type="ORF">METZ01_LOCUS76109</name>
</gene>
<dbReference type="InterPro" id="IPR034660">
    <property type="entry name" value="DinB/YfiT-like"/>
</dbReference>
<protein>
    <recommendedName>
        <fullName evidence="1">DinB-like domain-containing protein</fullName>
    </recommendedName>
</protein>
<name>A0A381U4T5_9ZZZZ</name>
<feature type="domain" description="DinB-like" evidence="1">
    <location>
        <begin position="37"/>
        <end position="167"/>
    </location>
</feature>
<organism evidence="2">
    <name type="scientific">marine metagenome</name>
    <dbReference type="NCBI Taxonomy" id="408172"/>
    <lineage>
        <taxon>unclassified sequences</taxon>
        <taxon>metagenomes</taxon>
        <taxon>ecological metagenomes</taxon>
    </lineage>
</organism>
<evidence type="ECO:0000259" key="1">
    <source>
        <dbReference type="Pfam" id="PF12867"/>
    </source>
</evidence>
<evidence type="ECO:0000313" key="2">
    <source>
        <dbReference type="EMBL" id="SVA23255.1"/>
    </source>
</evidence>
<dbReference type="Gene3D" id="1.20.120.450">
    <property type="entry name" value="dinb family like domain"/>
    <property type="match status" value="1"/>
</dbReference>
<accession>A0A381U4T5</accession>
<dbReference type="EMBL" id="UINC01005740">
    <property type="protein sequence ID" value="SVA23255.1"/>
    <property type="molecule type" value="Genomic_DNA"/>
</dbReference>
<dbReference type="InterPro" id="IPR024775">
    <property type="entry name" value="DinB-like"/>
</dbReference>
<dbReference type="AlphaFoldDB" id="A0A381U4T5"/>